<dbReference type="EMBL" id="KN818235">
    <property type="protein sequence ID" value="KIL66636.1"/>
    <property type="molecule type" value="Genomic_DNA"/>
</dbReference>
<dbReference type="Pfam" id="PF08100">
    <property type="entry name" value="Dimerisation"/>
    <property type="match status" value="1"/>
</dbReference>
<evidence type="ECO:0000313" key="7">
    <source>
        <dbReference type="Proteomes" id="UP000054549"/>
    </source>
</evidence>
<dbReference type="InterPro" id="IPR016461">
    <property type="entry name" value="COMT-like"/>
</dbReference>
<dbReference type="InterPro" id="IPR001077">
    <property type="entry name" value="COMT_C"/>
</dbReference>
<dbReference type="SUPFAM" id="SSF53335">
    <property type="entry name" value="S-adenosyl-L-methionine-dependent methyltransferases"/>
    <property type="match status" value="1"/>
</dbReference>
<feature type="domain" description="O-methyltransferase dimerisation" evidence="5">
    <location>
        <begin position="79"/>
        <end position="153"/>
    </location>
</feature>
<dbReference type="Gene3D" id="3.40.50.150">
    <property type="entry name" value="Vaccinia Virus protein VP39"/>
    <property type="match status" value="1"/>
</dbReference>
<keyword evidence="7" id="KW-1185">Reference proteome</keyword>
<keyword evidence="3" id="KW-0949">S-adenosyl-L-methionine</keyword>
<sequence length="472" mass="51314">MSQLRALLAHITNAVDALDKACAVSGTRIPDLDEPFNLAGETLSNDPAALEAAGTISAAALQMHAILATPRNAFFYSVGGQWKSAALRTALEAHSVEIIREAGPQGLHVNDIAAKTGIDAQKLGRCLRLLATHHIFRELKPEVFANTRWSTLYDTHKSVKEILADPDHKFVHTNGIGSLAAHLLDDHFKASAFQWEATRDPAIGKGGDPANAPFAVGITGGKDFWNWVEHPDRAYIHRRFDVGMRGAQAMQSDNTTVIALDWKSLPKDSLVVDVGGGVGSAALALARAHPHLKIIIQDRAPVIENGLQVWKKELPNALQSGRVQFQAHSFLTTQPQKNADVFFMKNILHDWSDEFSYKILKPLRDAATPKTRLVIVEVVAPYACHDPNDGATSDIVGAVPQEAPEPLLANWGIVNQTAYSLDMAMLNLFLGQERTIGQFDRLLKSAGWKIVAVHRQPGIDVAVTSGIEAVPI</sequence>
<name>A0A0C2XBB0_AMAMK</name>
<dbReference type="STRING" id="946122.A0A0C2XBB0"/>
<dbReference type="GO" id="GO:0046983">
    <property type="term" value="F:protein dimerization activity"/>
    <property type="evidence" value="ECO:0007669"/>
    <property type="project" value="InterPro"/>
</dbReference>
<keyword evidence="2" id="KW-0808">Transferase</keyword>
<dbReference type="OrthoDB" id="2410195at2759"/>
<dbReference type="Pfam" id="PF00891">
    <property type="entry name" value="Methyltransf_2"/>
    <property type="match status" value="1"/>
</dbReference>
<dbReference type="InParanoid" id="A0A0C2XBB0"/>
<dbReference type="InterPro" id="IPR012967">
    <property type="entry name" value="COMT_dimerisation"/>
</dbReference>
<dbReference type="InterPro" id="IPR029063">
    <property type="entry name" value="SAM-dependent_MTases_sf"/>
</dbReference>
<evidence type="ECO:0000259" key="4">
    <source>
        <dbReference type="Pfam" id="PF00891"/>
    </source>
</evidence>
<dbReference type="Proteomes" id="UP000054549">
    <property type="component" value="Unassembled WGS sequence"/>
</dbReference>
<dbReference type="PANTHER" id="PTHR43712:SF2">
    <property type="entry name" value="O-METHYLTRANSFERASE CICE"/>
    <property type="match status" value="1"/>
</dbReference>
<dbReference type="GO" id="GO:0008171">
    <property type="term" value="F:O-methyltransferase activity"/>
    <property type="evidence" value="ECO:0007669"/>
    <property type="project" value="InterPro"/>
</dbReference>
<evidence type="ECO:0000256" key="3">
    <source>
        <dbReference type="ARBA" id="ARBA00022691"/>
    </source>
</evidence>
<dbReference type="SUPFAM" id="SSF46785">
    <property type="entry name" value="Winged helix' DNA-binding domain"/>
    <property type="match status" value="1"/>
</dbReference>
<keyword evidence="1" id="KW-0489">Methyltransferase</keyword>
<evidence type="ECO:0000256" key="2">
    <source>
        <dbReference type="ARBA" id="ARBA00022679"/>
    </source>
</evidence>
<dbReference type="HOGENOM" id="CLU_005533_0_3_1"/>
<evidence type="ECO:0000259" key="5">
    <source>
        <dbReference type="Pfam" id="PF08100"/>
    </source>
</evidence>
<dbReference type="AlphaFoldDB" id="A0A0C2XBB0"/>
<dbReference type="GO" id="GO:0032259">
    <property type="term" value="P:methylation"/>
    <property type="evidence" value="ECO:0007669"/>
    <property type="project" value="UniProtKB-KW"/>
</dbReference>
<accession>A0A0C2XBB0</accession>
<gene>
    <name evidence="6" type="ORF">M378DRAFT_75009</name>
</gene>
<dbReference type="PANTHER" id="PTHR43712">
    <property type="entry name" value="PUTATIVE (AFU_ORTHOLOGUE AFUA_4G14580)-RELATED"/>
    <property type="match status" value="1"/>
</dbReference>
<proteinExistence type="predicted"/>
<reference evidence="6 7" key="1">
    <citation type="submission" date="2014-04" db="EMBL/GenBank/DDBJ databases">
        <title>Evolutionary Origins and Diversification of the Mycorrhizal Mutualists.</title>
        <authorList>
            <consortium name="DOE Joint Genome Institute"/>
            <consortium name="Mycorrhizal Genomics Consortium"/>
            <person name="Kohler A."/>
            <person name="Kuo A."/>
            <person name="Nagy L.G."/>
            <person name="Floudas D."/>
            <person name="Copeland A."/>
            <person name="Barry K.W."/>
            <person name="Cichocki N."/>
            <person name="Veneault-Fourrey C."/>
            <person name="LaButti K."/>
            <person name="Lindquist E.A."/>
            <person name="Lipzen A."/>
            <person name="Lundell T."/>
            <person name="Morin E."/>
            <person name="Murat C."/>
            <person name="Riley R."/>
            <person name="Ohm R."/>
            <person name="Sun H."/>
            <person name="Tunlid A."/>
            <person name="Henrissat B."/>
            <person name="Grigoriev I.V."/>
            <person name="Hibbett D.S."/>
            <person name="Martin F."/>
        </authorList>
    </citation>
    <scope>NUCLEOTIDE SEQUENCE [LARGE SCALE GENOMIC DNA]</scope>
    <source>
        <strain evidence="6 7">Koide BX008</strain>
    </source>
</reference>
<organism evidence="6 7">
    <name type="scientific">Amanita muscaria (strain Koide BX008)</name>
    <dbReference type="NCBI Taxonomy" id="946122"/>
    <lineage>
        <taxon>Eukaryota</taxon>
        <taxon>Fungi</taxon>
        <taxon>Dikarya</taxon>
        <taxon>Basidiomycota</taxon>
        <taxon>Agaricomycotina</taxon>
        <taxon>Agaricomycetes</taxon>
        <taxon>Agaricomycetidae</taxon>
        <taxon>Agaricales</taxon>
        <taxon>Pluteineae</taxon>
        <taxon>Amanitaceae</taxon>
        <taxon>Amanita</taxon>
    </lineage>
</organism>
<dbReference type="InterPro" id="IPR036388">
    <property type="entry name" value="WH-like_DNA-bd_sf"/>
</dbReference>
<feature type="domain" description="O-methyltransferase C-terminal" evidence="4">
    <location>
        <begin position="236"/>
        <end position="448"/>
    </location>
</feature>
<dbReference type="PROSITE" id="PS51683">
    <property type="entry name" value="SAM_OMT_II"/>
    <property type="match status" value="1"/>
</dbReference>
<dbReference type="InterPro" id="IPR036390">
    <property type="entry name" value="WH_DNA-bd_sf"/>
</dbReference>
<protein>
    <submittedName>
        <fullName evidence="6">Uncharacterized protein</fullName>
    </submittedName>
</protein>
<dbReference type="Gene3D" id="1.10.10.10">
    <property type="entry name" value="Winged helix-like DNA-binding domain superfamily/Winged helix DNA-binding domain"/>
    <property type="match status" value="1"/>
</dbReference>
<evidence type="ECO:0000256" key="1">
    <source>
        <dbReference type="ARBA" id="ARBA00022603"/>
    </source>
</evidence>
<evidence type="ECO:0000313" key="6">
    <source>
        <dbReference type="EMBL" id="KIL66636.1"/>
    </source>
</evidence>